<evidence type="ECO:0000313" key="2">
    <source>
        <dbReference type="EMBL" id="MFH5227580.1"/>
    </source>
</evidence>
<dbReference type="Proteomes" id="UP001609176">
    <property type="component" value="Unassembled WGS sequence"/>
</dbReference>
<dbReference type="EMBL" id="JBIMSP010000076">
    <property type="protein sequence ID" value="MFH5245446.1"/>
    <property type="molecule type" value="Genomic_DNA"/>
</dbReference>
<reference evidence="4 5" key="1">
    <citation type="submission" date="2024-10" db="EMBL/GenBank/DDBJ databases">
        <authorList>
            <person name="Riesco R."/>
        </authorList>
    </citation>
    <scope>NUCLEOTIDE SEQUENCE [LARGE SCALE GENOMIC DNA]</scope>
    <source>
        <strain evidence="3 4">NCIMB 15448</strain>
        <strain evidence="2 5">NCIMB 15450</strain>
    </source>
</reference>
<name>A0ABW7K2D8_9NOCA</name>
<dbReference type="Proteomes" id="UP001609219">
    <property type="component" value="Unassembled WGS sequence"/>
</dbReference>
<evidence type="ECO:0000313" key="5">
    <source>
        <dbReference type="Proteomes" id="UP001609219"/>
    </source>
</evidence>
<organism evidence="2 5">
    <name type="scientific">Antrihabitans spumae</name>
    <dbReference type="NCBI Taxonomy" id="3373370"/>
    <lineage>
        <taxon>Bacteria</taxon>
        <taxon>Bacillati</taxon>
        <taxon>Actinomycetota</taxon>
        <taxon>Actinomycetes</taxon>
        <taxon>Mycobacteriales</taxon>
        <taxon>Nocardiaceae</taxon>
        <taxon>Antrihabitans</taxon>
    </lineage>
</organism>
<protein>
    <submittedName>
        <fullName evidence="2">Uncharacterized protein</fullName>
    </submittedName>
</protein>
<comment type="caution">
    <text evidence="2">The sequence shown here is derived from an EMBL/GenBank/DDBJ whole genome shotgun (WGS) entry which is preliminary data.</text>
</comment>
<accession>A0ABW7K2D8</accession>
<dbReference type="RefSeq" id="WP_395126270.1">
    <property type="nucleotide sequence ID" value="NZ_JBIMSN010000012.1"/>
</dbReference>
<evidence type="ECO:0000313" key="3">
    <source>
        <dbReference type="EMBL" id="MFH5245446.1"/>
    </source>
</evidence>
<sequence length="104" mass="10684">MSGNPVAEPTISCGTPAGMSAAVSRRGIDEFDLAVGGEHQLRGGVAVAVRGPDPAGIDQHPGTQRHPPLPHAGQPLVSAGERVERTGRSGRRFSNANVTAPQVM</sequence>
<feature type="compositionally biased region" description="Polar residues" evidence="1">
    <location>
        <begin position="92"/>
        <end position="104"/>
    </location>
</feature>
<feature type="region of interest" description="Disordered" evidence="1">
    <location>
        <begin position="49"/>
        <end position="104"/>
    </location>
</feature>
<evidence type="ECO:0000313" key="4">
    <source>
        <dbReference type="Proteomes" id="UP001609176"/>
    </source>
</evidence>
<gene>
    <name evidence="3" type="ORF">ACHIPV_26745</name>
    <name evidence="2" type="ORF">ACHIRB_03105</name>
</gene>
<dbReference type="EMBL" id="JBIMSN010000012">
    <property type="protein sequence ID" value="MFH5227580.1"/>
    <property type="molecule type" value="Genomic_DNA"/>
</dbReference>
<keyword evidence="5" id="KW-1185">Reference proteome</keyword>
<evidence type="ECO:0000256" key="1">
    <source>
        <dbReference type="SAM" id="MobiDB-lite"/>
    </source>
</evidence>
<proteinExistence type="predicted"/>